<dbReference type="PANTHER" id="PTHR32089">
    <property type="entry name" value="METHYL-ACCEPTING CHEMOTAXIS PROTEIN MCPB"/>
    <property type="match status" value="1"/>
</dbReference>
<dbReference type="InterPro" id="IPR033479">
    <property type="entry name" value="dCache_1"/>
</dbReference>
<evidence type="ECO:0000256" key="10">
    <source>
        <dbReference type="ARBA" id="ARBA00029447"/>
    </source>
</evidence>
<accession>A0A432ZT97</accession>
<keyword evidence="7 13" id="KW-1133">Transmembrane helix</keyword>
<evidence type="ECO:0000313" key="18">
    <source>
        <dbReference type="Proteomes" id="UP000287996"/>
    </source>
</evidence>
<dbReference type="Gene3D" id="3.30.450.20">
    <property type="entry name" value="PAS domain"/>
    <property type="match status" value="2"/>
</dbReference>
<dbReference type="SMART" id="SM00283">
    <property type="entry name" value="MA"/>
    <property type="match status" value="1"/>
</dbReference>
<dbReference type="SMART" id="SM00304">
    <property type="entry name" value="HAMP"/>
    <property type="match status" value="2"/>
</dbReference>
<keyword evidence="3" id="KW-0488">Methylation</keyword>
<dbReference type="GO" id="GO:0007165">
    <property type="term" value="P:signal transduction"/>
    <property type="evidence" value="ECO:0007669"/>
    <property type="project" value="UniProtKB-KW"/>
</dbReference>
<protein>
    <submittedName>
        <fullName evidence="17">Methyl-accepting chemotaxis protein</fullName>
    </submittedName>
</protein>
<dbReference type="InterPro" id="IPR029151">
    <property type="entry name" value="Sensor-like_sf"/>
</dbReference>
<keyword evidence="4" id="KW-0145">Chemotaxis</keyword>
<feature type="domain" description="HAMP" evidence="16">
    <location>
        <begin position="298"/>
        <end position="352"/>
    </location>
</feature>
<dbReference type="InterPro" id="IPR000727">
    <property type="entry name" value="T_SNARE_dom"/>
</dbReference>
<dbReference type="Pfam" id="PF00672">
    <property type="entry name" value="HAMP"/>
    <property type="match status" value="1"/>
</dbReference>
<organism evidence="17 18">
    <name type="scientific">Idiomarina tyrosinivorans</name>
    <dbReference type="NCBI Taxonomy" id="1445662"/>
    <lineage>
        <taxon>Bacteria</taxon>
        <taxon>Pseudomonadati</taxon>
        <taxon>Pseudomonadota</taxon>
        <taxon>Gammaproteobacteria</taxon>
        <taxon>Alteromonadales</taxon>
        <taxon>Idiomarinaceae</taxon>
        <taxon>Idiomarina</taxon>
    </lineage>
</organism>
<dbReference type="PROSITE" id="PS50192">
    <property type="entry name" value="T_SNARE"/>
    <property type="match status" value="1"/>
</dbReference>
<evidence type="ECO:0000256" key="2">
    <source>
        <dbReference type="ARBA" id="ARBA00022475"/>
    </source>
</evidence>
<reference evidence="17 18" key="1">
    <citation type="journal article" date="2011" name="Front. Microbiol.">
        <title>Genomic signatures of strain selection and enhancement in Bacillus atrophaeus var. globigii, a historical biowarfare simulant.</title>
        <authorList>
            <person name="Gibbons H.S."/>
            <person name="Broomall S.M."/>
            <person name="McNew L.A."/>
            <person name="Daligault H."/>
            <person name="Chapman C."/>
            <person name="Bruce D."/>
            <person name="Karavis M."/>
            <person name="Krepps M."/>
            <person name="McGregor P.A."/>
            <person name="Hong C."/>
            <person name="Park K.H."/>
            <person name="Akmal A."/>
            <person name="Feldman A."/>
            <person name="Lin J.S."/>
            <person name="Chang W.E."/>
            <person name="Higgs B.W."/>
            <person name="Demirev P."/>
            <person name="Lindquist J."/>
            <person name="Liem A."/>
            <person name="Fochler E."/>
            <person name="Read T.D."/>
            <person name="Tapia R."/>
            <person name="Johnson S."/>
            <person name="Bishop-Lilly K.A."/>
            <person name="Detter C."/>
            <person name="Han C."/>
            <person name="Sozhamannan S."/>
            <person name="Rosenzweig C.N."/>
            <person name="Skowronski E.W."/>
        </authorList>
    </citation>
    <scope>NUCLEOTIDE SEQUENCE [LARGE SCALE GENOMIC DNA]</scope>
    <source>
        <strain evidence="17 18">CC-PW-9</strain>
    </source>
</reference>
<dbReference type="CDD" id="cd12913">
    <property type="entry name" value="PDC1_MCP_like"/>
    <property type="match status" value="1"/>
</dbReference>
<evidence type="ECO:0000256" key="8">
    <source>
        <dbReference type="ARBA" id="ARBA00023136"/>
    </source>
</evidence>
<dbReference type="Gene3D" id="1.10.287.950">
    <property type="entry name" value="Methyl-accepting chemotaxis protein"/>
    <property type="match status" value="1"/>
</dbReference>
<evidence type="ECO:0000256" key="12">
    <source>
        <dbReference type="SAM" id="Coils"/>
    </source>
</evidence>
<evidence type="ECO:0000256" key="13">
    <source>
        <dbReference type="SAM" id="Phobius"/>
    </source>
</evidence>
<keyword evidence="5" id="KW-0997">Cell inner membrane</keyword>
<dbReference type="Pfam" id="PF00015">
    <property type="entry name" value="MCPsignal"/>
    <property type="match status" value="1"/>
</dbReference>
<keyword evidence="12" id="KW-0175">Coiled coil</keyword>
<dbReference type="SUPFAM" id="SSF58104">
    <property type="entry name" value="Methyl-accepting chemotaxis protein (MCP) signaling domain"/>
    <property type="match status" value="1"/>
</dbReference>
<dbReference type="EMBL" id="PIQH01000002">
    <property type="protein sequence ID" value="RUO81103.1"/>
    <property type="molecule type" value="Genomic_DNA"/>
</dbReference>
<dbReference type="Pfam" id="PF02743">
    <property type="entry name" value="dCache_1"/>
    <property type="match status" value="1"/>
</dbReference>
<name>A0A432ZT97_9GAMM</name>
<dbReference type="SUPFAM" id="SSF103190">
    <property type="entry name" value="Sensory domain-like"/>
    <property type="match status" value="1"/>
</dbReference>
<dbReference type="InterPro" id="IPR004089">
    <property type="entry name" value="MCPsignal_dom"/>
</dbReference>
<keyword evidence="6 13" id="KW-0812">Transmembrane</keyword>
<evidence type="ECO:0000259" key="14">
    <source>
        <dbReference type="PROSITE" id="PS50111"/>
    </source>
</evidence>
<dbReference type="CDD" id="cd12912">
    <property type="entry name" value="PDC2_MCP_like"/>
    <property type="match status" value="1"/>
</dbReference>
<dbReference type="GO" id="GO:0004888">
    <property type="term" value="F:transmembrane signaling receptor activity"/>
    <property type="evidence" value="ECO:0007669"/>
    <property type="project" value="InterPro"/>
</dbReference>
<feature type="domain" description="T-SNARE coiled-coil homology" evidence="15">
    <location>
        <begin position="544"/>
        <end position="606"/>
    </location>
</feature>
<dbReference type="InterPro" id="IPR004090">
    <property type="entry name" value="Chemotax_Me-accpt_rcpt"/>
</dbReference>
<dbReference type="AlphaFoldDB" id="A0A432ZT97"/>
<evidence type="ECO:0000256" key="5">
    <source>
        <dbReference type="ARBA" id="ARBA00022519"/>
    </source>
</evidence>
<dbReference type="GO" id="GO:0005886">
    <property type="term" value="C:plasma membrane"/>
    <property type="evidence" value="ECO:0007669"/>
    <property type="project" value="UniProtKB-SubCell"/>
</dbReference>
<evidence type="ECO:0000256" key="1">
    <source>
        <dbReference type="ARBA" id="ARBA00004429"/>
    </source>
</evidence>
<comment type="similarity">
    <text evidence="10">Belongs to the methyl-accepting chemotaxis (MCP) protein family.</text>
</comment>
<evidence type="ECO:0000313" key="17">
    <source>
        <dbReference type="EMBL" id="RUO81103.1"/>
    </source>
</evidence>
<dbReference type="Proteomes" id="UP000287996">
    <property type="component" value="Unassembled WGS sequence"/>
</dbReference>
<evidence type="ECO:0000256" key="6">
    <source>
        <dbReference type="ARBA" id="ARBA00022692"/>
    </source>
</evidence>
<dbReference type="OrthoDB" id="5800769at2"/>
<keyword evidence="2" id="KW-1003">Cell membrane</keyword>
<gene>
    <name evidence="17" type="ORF">CWI84_03045</name>
</gene>
<evidence type="ECO:0000259" key="16">
    <source>
        <dbReference type="PROSITE" id="PS50885"/>
    </source>
</evidence>
<feature type="coiled-coil region" evidence="12">
    <location>
        <begin position="393"/>
        <end position="455"/>
    </location>
</feature>
<comment type="caution">
    <text evidence="17">The sequence shown here is derived from an EMBL/GenBank/DDBJ whole genome shotgun (WGS) entry which is preliminary data.</text>
</comment>
<dbReference type="PRINTS" id="PR00260">
    <property type="entry name" value="CHEMTRNSDUCR"/>
</dbReference>
<dbReference type="RefSeq" id="WP_126841098.1">
    <property type="nucleotide sequence ID" value="NZ_PIQH01000002.1"/>
</dbReference>
<keyword evidence="9 11" id="KW-0807">Transducer</keyword>
<evidence type="ECO:0000256" key="4">
    <source>
        <dbReference type="ARBA" id="ARBA00022500"/>
    </source>
</evidence>
<dbReference type="CDD" id="cd11386">
    <property type="entry name" value="MCP_signal"/>
    <property type="match status" value="1"/>
</dbReference>
<dbReference type="GO" id="GO:0006935">
    <property type="term" value="P:chemotaxis"/>
    <property type="evidence" value="ECO:0007669"/>
    <property type="project" value="UniProtKB-KW"/>
</dbReference>
<evidence type="ECO:0000256" key="3">
    <source>
        <dbReference type="ARBA" id="ARBA00022481"/>
    </source>
</evidence>
<dbReference type="PROSITE" id="PS50885">
    <property type="entry name" value="HAMP"/>
    <property type="match status" value="1"/>
</dbReference>
<sequence length="630" mass="69233">MFNRFTFTQKVIATASLLLVVILGAFTVTNFVQMRTQTQDDLRGQLQALSDSVSENIAYWLNSHMQIVKATAKSYQPSQGHDMALTRVQQAKQAGSFKNVYLGLPDGTFILDDTSIDLPADYDARQRPWYQLALDQRKPTYTEPYIDVTTNELTISAVVPMYQDSRLLGVAGGDMMLDTISNIVNDIDFMGLGYAFLINDEGKVLSHPDANNVGKGLNSVLGSDASIASEFRDYVINDKDFMVSFRPIRGIDGVKWYLAVAIDSDKAFAEVDNFAWMAVIYLVVGVIAVVVALTALLRILMRPLIRLNLAVSDLASGEGDLTQRLPVESNDEFGTLSKRMNQFIEKIHVAIGQVNDSAQKLEHNVSNMVNATQSSLQVSDQQTAKTNSVATAINQLNASANEIAQNASRASQQASDISHWSNQSRDALNKNNEAISQLSQRMESSSDVINELSQNTQNINQILEVIKGITEQTNLLALNAAIEAARAGEAGRGFAVVADEVRGLAQRTQDSANEIETMIGQLEQGTRSVIAVIQESRETSERCVSSADEANEQMQRVNAGIAEMDSVNHSVASATEQQTSVIKSLDQDILDISHMNEQSVANLSQTKQACESLQQEFERLETLVRRFKLS</sequence>
<dbReference type="PROSITE" id="PS50111">
    <property type="entry name" value="CHEMOTAXIS_TRANSDUC_2"/>
    <property type="match status" value="1"/>
</dbReference>
<comment type="subcellular location">
    <subcellularLocation>
        <location evidence="1">Cell inner membrane</location>
        <topology evidence="1">Multi-pass membrane protein</topology>
    </subcellularLocation>
</comment>
<feature type="domain" description="Methyl-accepting transducer" evidence="14">
    <location>
        <begin position="357"/>
        <end position="593"/>
    </location>
</feature>
<evidence type="ECO:0000259" key="15">
    <source>
        <dbReference type="PROSITE" id="PS50192"/>
    </source>
</evidence>
<dbReference type="InterPro" id="IPR003660">
    <property type="entry name" value="HAMP_dom"/>
</dbReference>
<proteinExistence type="inferred from homology"/>
<feature type="coiled-coil region" evidence="12">
    <location>
        <begin position="596"/>
        <end position="630"/>
    </location>
</feature>
<evidence type="ECO:0000256" key="11">
    <source>
        <dbReference type="PROSITE-ProRule" id="PRU00284"/>
    </source>
</evidence>
<dbReference type="FunFam" id="1.10.287.950:FF:000001">
    <property type="entry name" value="Methyl-accepting chemotaxis sensory transducer"/>
    <property type="match status" value="1"/>
</dbReference>
<keyword evidence="18" id="KW-1185">Reference proteome</keyword>
<keyword evidence="8 13" id="KW-0472">Membrane</keyword>
<dbReference type="CDD" id="cd06225">
    <property type="entry name" value="HAMP"/>
    <property type="match status" value="1"/>
</dbReference>
<feature type="transmembrane region" description="Helical" evidence="13">
    <location>
        <begin position="274"/>
        <end position="297"/>
    </location>
</feature>
<evidence type="ECO:0000256" key="7">
    <source>
        <dbReference type="ARBA" id="ARBA00022989"/>
    </source>
</evidence>
<dbReference type="PANTHER" id="PTHR32089:SF39">
    <property type="entry name" value="METHYL-ACCEPTING CHEMOTAXIS PROTEIN HLYB"/>
    <property type="match status" value="1"/>
</dbReference>
<evidence type="ECO:0000256" key="9">
    <source>
        <dbReference type="ARBA" id="ARBA00023224"/>
    </source>
</evidence>